<dbReference type="Proteomes" id="UP000320055">
    <property type="component" value="Unassembled WGS sequence"/>
</dbReference>
<accession>A0A563VJB9</accession>
<evidence type="ECO:0000313" key="2">
    <source>
        <dbReference type="Proteomes" id="UP000320055"/>
    </source>
</evidence>
<name>A0A563VJB9_9CYAN</name>
<sequence>MGYHSRTDDKIYLPRVKIVEASESLKKKRVNWLPKRRKIKN</sequence>
<dbReference type="EMBL" id="CAACVJ010000010">
    <property type="protein sequence ID" value="VEP11491.1"/>
    <property type="molecule type" value="Genomic_DNA"/>
</dbReference>
<keyword evidence="2" id="KW-1185">Reference proteome</keyword>
<gene>
    <name evidence="1" type="ORF">H1P_1070003</name>
</gene>
<dbReference type="AlphaFoldDB" id="A0A563VJB9"/>
<evidence type="ECO:0000313" key="1">
    <source>
        <dbReference type="EMBL" id="VEP11491.1"/>
    </source>
</evidence>
<proteinExistence type="predicted"/>
<protein>
    <submittedName>
        <fullName evidence="1">Uncharacterized protein</fullName>
    </submittedName>
</protein>
<organism evidence="1 2">
    <name type="scientific">Hyella patelloides LEGE 07179</name>
    <dbReference type="NCBI Taxonomy" id="945734"/>
    <lineage>
        <taxon>Bacteria</taxon>
        <taxon>Bacillati</taxon>
        <taxon>Cyanobacteriota</taxon>
        <taxon>Cyanophyceae</taxon>
        <taxon>Pleurocapsales</taxon>
        <taxon>Hyellaceae</taxon>
        <taxon>Hyella</taxon>
    </lineage>
</organism>
<reference evidence="1 2" key="1">
    <citation type="submission" date="2019-01" db="EMBL/GenBank/DDBJ databases">
        <authorList>
            <person name="Brito A."/>
        </authorList>
    </citation>
    <scope>NUCLEOTIDE SEQUENCE [LARGE SCALE GENOMIC DNA]</scope>
    <source>
        <strain evidence="1">1</strain>
    </source>
</reference>